<evidence type="ECO:0000256" key="5">
    <source>
        <dbReference type="SAM" id="MobiDB-lite"/>
    </source>
</evidence>
<feature type="domain" description="Colicin E3-like ribonuclease" evidence="7">
    <location>
        <begin position="320"/>
        <end position="400"/>
    </location>
</feature>
<keyword evidence="2" id="KW-0044">Antibiotic</keyword>
<dbReference type="Gene3D" id="3.10.380.10">
    <property type="entry name" value="Colicin E3-like ribonuclease domain"/>
    <property type="match status" value="1"/>
</dbReference>
<dbReference type="SUPFAM" id="SSF63840">
    <property type="entry name" value="Ribonuclease domain of colicin E3"/>
    <property type="match status" value="1"/>
</dbReference>
<dbReference type="AlphaFoldDB" id="A0AAD1E3T2"/>
<evidence type="ECO:0000313" key="8">
    <source>
        <dbReference type="EMBL" id="AZE27108.1"/>
    </source>
</evidence>
<evidence type="ECO:0000256" key="1">
    <source>
        <dbReference type="ARBA" id="ARBA00022529"/>
    </source>
</evidence>
<dbReference type="InterPro" id="IPR009105">
    <property type="entry name" value="Colicin_E3_ribonuclease"/>
</dbReference>
<dbReference type="InterPro" id="IPR036302">
    <property type="entry name" value="Pyosin/cloacin_T_dom_sf"/>
</dbReference>
<dbReference type="Pfam" id="PF06958">
    <property type="entry name" value="Pyocin_S"/>
    <property type="match status" value="1"/>
</dbReference>
<feature type="coiled-coil region" evidence="4">
    <location>
        <begin position="35"/>
        <end position="62"/>
    </location>
</feature>
<organism evidence="8 9">
    <name type="scientific">Pseudomonas chlororaphis subsp. aureofaciens</name>
    <dbReference type="NCBI Taxonomy" id="587851"/>
    <lineage>
        <taxon>Bacteria</taxon>
        <taxon>Pseudomonadati</taxon>
        <taxon>Pseudomonadota</taxon>
        <taxon>Gammaproteobacteria</taxon>
        <taxon>Pseudomonadales</taxon>
        <taxon>Pseudomonadaceae</taxon>
        <taxon>Pseudomonas</taxon>
    </lineage>
</organism>
<dbReference type="Proteomes" id="UP000280455">
    <property type="component" value="Chromosome"/>
</dbReference>
<dbReference type="GO" id="GO:0042742">
    <property type="term" value="P:defense response to bacterium"/>
    <property type="evidence" value="ECO:0007669"/>
    <property type="project" value="UniProtKB-KW"/>
</dbReference>
<sequence>MARNKDVPQVWQHHDADGGGYRRLRDMTASELAERDDAQQGYEQMLARQQAYEERLATTQVESQPMPVGCVFAKSCKLPNAIIDYVTPTGFIPTDSVANYGALTLLGGREVEAGGCVALKRISGALPANLGTLTLGGVSAAAGTTGSGLGLISSGVAAGALLGLVALLAPSSLGDGALYSEEQLRNLKQARTRLRLRVEQQADGSLKGYGFNTQGRREWEMIPVAEFEVRDEQQVADLGDGITLIWTPAVDPSSTIGILPLEAAPQTPPIWIFPPTEAAERIIVSPIYPPEYRDFILVFPVGSGVQPLYVVLSVSDHKYHPTPQGLLPAFPDAVRVRSKTPVTGGGGLRPRWVDRAGNIYEWDRQYGTLEKYNKRGRHQGEFDYVTGKQTKDADKGRRVEP</sequence>
<evidence type="ECO:0000256" key="2">
    <source>
        <dbReference type="ARBA" id="ARBA00023022"/>
    </source>
</evidence>
<dbReference type="EMBL" id="CP027750">
    <property type="protein sequence ID" value="AZE27108.1"/>
    <property type="molecule type" value="Genomic_DNA"/>
</dbReference>
<proteinExistence type="predicted"/>
<dbReference type="GO" id="GO:0016788">
    <property type="term" value="F:hydrolase activity, acting on ester bonds"/>
    <property type="evidence" value="ECO:0007669"/>
    <property type="project" value="InterPro"/>
</dbReference>
<dbReference type="Pfam" id="PF09000">
    <property type="entry name" value="Cytotoxic"/>
    <property type="match status" value="1"/>
</dbReference>
<dbReference type="GO" id="GO:0031640">
    <property type="term" value="P:killing of cells of another organism"/>
    <property type="evidence" value="ECO:0007669"/>
    <property type="project" value="UniProtKB-KW"/>
</dbReference>
<dbReference type="RefSeq" id="WP_124301039.1">
    <property type="nucleotide sequence ID" value="NZ_CP027750.1"/>
</dbReference>
<dbReference type="InterPro" id="IPR016128">
    <property type="entry name" value="Pyosin/cloacin_T_dom"/>
</dbReference>
<feature type="compositionally biased region" description="Basic and acidic residues" evidence="5">
    <location>
        <begin position="389"/>
        <end position="401"/>
    </location>
</feature>
<name>A0AAD1E3T2_9PSED</name>
<feature type="domain" description="Pyosin/cloacin translocation" evidence="6">
    <location>
        <begin position="181"/>
        <end position="311"/>
    </location>
</feature>
<reference evidence="8 9" key="1">
    <citation type="submission" date="2018-03" db="EMBL/GenBank/DDBJ databases">
        <title>Diversity of phytobeneficial traits revealed by whole-genome analysis of worldwide-isolated phenazine-producing Pseudomonas spp.</title>
        <authorList>
            <person name="Biessy A."/>
            <person name="Novinscak A."/>
            <person name="Blom J."/>
            <person name="Leger G."/>
            <person name="Thomashow L.S."/>
            <person name="Cazorla F.M."/>
            <person name="Josic D."/>
            <person name="Filion M."/>
        </authorList>
    </citation>
    <scope>NUCLEOTIDE SEQUENCE [LARGE SCALE GENOMIC DNA]</scope>
    <source>
        <strain evidence="8 9">ChPhzS24</strain>
    </source>
</reference>
<accession>A0AAD1E3T2</accession>
<evidence type="ECO:0000313" key="9">
    <source>
        <dbReference type="Proteomes" id="UP000280455"/>
    </source>
</evidence>
<dbReference type="SUPFAM" id="SSF69369">
    <property type="entry name" value="Cloacin translocation domain"/>
    <property type="match status" value="1"/>
</dbReference>
<keyword evidence="1" id="KW-0929">Antimicrobial</keyword>
<dbReference type="InterPro" id="IPR036725">
    <property type="entry name" value="ColE3_ribonuclease_sf"/>
</dbReference>
<keyword evidence="3" id="KW-0078">Bacteriocin</keyword>
<evidence type="ECO:0000259" key="7">
    <source>
        <dbReference type="Pfam" id="PF09000"/>
    </source>
</evidence>
<evidence type="ECO:0000256" key="4">
    <source>
        <dbReference type="SAM" id="Coils"/>
    </source>
</evidence>
<dbReference type="GO" id="GO:0043022">
    <property type="term" value="F:ribosome binding"/>
    <property type="evidence" value="ECO:0007669"/>
    <property type="project" value="InterPro"/>
</dbReference>
<keyword evidence="4" id="KW-0175">Coiled coil</keyword>
<gene>
    <name evidence="8" type="ORF">C4K07_0292</name>
</gene>
<evidence type="ECO:0000256" key="3">
    <source>
        <dbReference type="ARBA" id="ARBA00023048"/>
    </source>
</evidence>
<protein>
    <submittedName>
        <fullName evidence="8">Colicin E3</fullName>
    </submittedName>
</protein>
<evidence type="ECO:0000259" key="6">
    <source>
        <dbReference type="Pfam" id="PF06958"/>
    </source>
</evidence>
<dbReference type="GO" id="GO:0003723">
    <property type="term" value="F:RNA binding"/>
    <property type="evidence" value="ECO:0007669"/>
    <property type="project" value="InterPro"/>
</dbReference>
<feature type="region of interest" description="Disordered" evidence="5">
    <location>
        <begin position="380"/>
        <end position="401"/>
    </location>
</feature>